<keyword evidence="5" id="KW-0732">Signal</keyword>
<protein>
    <recommendedName>
        <fullName evidence="6">GH18 domain-containing protein</fullName>
    </recommendedName>
</protein>
<comment type="caution">
    <text evidence="7">The sequence shown here is derived from an EMBL/GenBank/DDBJ whole genome shotgun (WGS) entry which is preliminary data.</text>
</comment>
<dbReference type="GO" id="GO:0005576">
    <property type="term" value="C:extracellular region"/>
    <property type="evidence" value="ECO:0007669"/>
    <property type="project" value="TreeGrafter"/>
</dbReference>
<name>A0AA88XZB2_PINIB</name>
<dbReference type="Proteomes" id="UP001186944">
    <property type="component" value="Unassembled WGS sequence"/>
</dbReference>
<evidence type="ECO:0000256" key="1">
    <source>
        <dbReference type="ARBA" id="ARBA00022801"/>
    </source>
</evidence>
<dbReference type="GO" id="GO:0005975">
    <property type="term" value="P:carbohydrate metabolic process"/>
    <property type="evidence" value="ECO:0007669"/>
    <property type="project" value="InterPro"/>
</dbReference>
<dbReference type="SUPFAM" id="SSF54556">
    <property type="entry name" value="Chitinase insertion domain"/>
    <property type="match status" value="1"/>
</dbReference>
<dbReference type="InterPro" id="IPR017853">
    <property type="entry name" value="GH"/>
</dbReference>
<accession>A0AA88XZB2</accession>
<organism evidence="7 8">
    <name type="scientific">Pinctada imbricata</name>
    <name type="common">Atlantic pearl-oyster</name>
    <name type="synonym">Pinctada martensii</name>
    <dbReference type="NCBI Taxonomy" id="66713"/>
    <lineage>
        <taxon>Eukaryota</taxon>
        <taxon>Metazoa</taxon>
        <taxon>Spiralia</taxon>
        <taxon>Lophotrochozoa</taxon>
        <taxon>Mollusca</taxon>
        <taxon>Bivalvia</taxon>
        <taxon>Autobranchia</taxon>
        <taxon>Pteriomorphia</taxon>
        <taxon>Pterioida</taxon>
        <taxon>Pterioidea</taxon>
        <taxon>Pteriidae</taxon>
        <taxon>Pinctada</taxon>
    </lineage>
</organism>
<proteinExistence type="inferred from homology"/>
<dbReference type="GO" id="GO:0006032">
    <property type="term" value="P:chitin catabolic process"/>
    <property type="evidence" value="ECO:0007669"/>
    <property type="project" value="TreeGrafter"/>
</dbReference>
<gene>
    <name evidence="7" type="ORF">FSP39_016448</name>
</gene>
<evidence type="ECO:0000259" key="6">
    <source>
        <dbReference type="PROSITE" id="PS51910"/>
    </source>
</evidence>
<keyword evidence="1 3" id="KW-0378">Hydrolase</keyword>
<evidence type="ECO:0000313" key="8">
    <source>
        <dbReference type="Proteomes" id="UP001186944"/>
    </source>
</evidence>
<keyword evidence="2 3" id="KW-0326">Glycosidase</keyword>
<evidence type="ECO:0000313" key="7">
    <source>
        <dbReference type="EMBL" id="KAK3091011.1"/>
    </source>
</evidence>
<feature type="signal peptide" evidence="5">
    <location>
        <begin position="1"/>
        <end position="17"/>
    </location>
</feature>
<dbReference type="PANTHER" id="PTHR11177">
    <property type="entry name" value="CHITINASE"/>
    <property type="match status" value="1"/>
</dbReference>
<dbReference type="GO" id="GO:0008061">
    <property type="term" value="F:chitin binding"/>
    <property type="evidence" value="ECO:0007669"/>
    <property type="project" value="InterPro"/>
</dbReference>
<keyword evidence="8" id="KW-1185">Reference proteome</keyword>
<dbReference type="InterPro" id="IPR001579">
    <property type="entry name" value="Glyco_hydro_18_chit_AS"/>
</dbReference>
<sequence>MYLVLLVVAIFAVGSWGQKFNRFCHYNSWSLSRNPEHGLIPEDIDPFLCTHIILGFAEIDETGLRLKDPNHYQQEYLYQRIVRLRRINPRLNMILSVGGWDKSQEGYSKLVSSRENILFFTKWIITYLRRHDFDGLDLDWEYPTFKGSPMADRKKFVDLVENLAYEFDIEEIPDIKWKLTLTWTADPLEPIRTSAYDIKGIASKVHFVNLKMYDFHGHWDDPLQVNHHSPLTNPSSPRNVNELAKTWVKAGVRIEKLILGIPFFGRSFTLKTANMSMPGSPAVGPGSDYGDGIPIHNLCHIIRGGTKELYLPEKKVPYIVSGSEWIGYDNPRSVMEKAQLVFNNALAGVMIYSLDMDDHRGTCGQKYPMMMAVIHGLNAYMEYIDSKHKSLELTYNKKILRARVSLRNYRRRNQPDKVAEVQQRIRQIEQEQQQAMGNMVYERQQAQAMLNRGVSLPPIEQQSWSW</sequence>
<dbReference type="PROSITE" id="PS01095">
    <property type="entry name" value="GH18_1"/>
    <property type="match status" value="1"/>
</dbReference>
<evidence type="ECO:0000256" key="5">
    <source>
        <dbReference type="SAM" id="SignalP"/>
    </source>
</evidence>
<evidence type="ECO:0000256" key="3">
    <source>
        <dbReference type="RuleBase" id="RU000489"/>
    </source>
</evidence>
<dbReference type="EMBL" id="VSWD01000010">
    <property type="protein sequence ID" value="KAK3091011.1"/>
    <property type="molecule type" value="Genomic_DNA"/>
</dbReference>
<evidence type="ECO:0000256" key="2">
    <source>
        <dbReference type="ARBA" id="ARBA00023295"/>
    </source>
</evidence>
<comment type="similarity">
    <text evidence="4">Belongs to the glycosyl hydrolase 18 family.</text>
</comment>
<dbReference type="PANTHER" id="PTHR11177:SF317">
    <property type="entry name" value="CHITINASE 12-RELATED"/>
    <property type="match status" value="1"/>
</dbReference>
<dbReference type="Pfam" id="PF00704">
    <property type="entry name" value="Glyco_hydro_18"/>
    <property type="match status" value="1"/>
</dbReference>
<feature type="chain" id="PRO_5041650208" description="GH18 domain-containing protein" evidence="5">
    <location>
        <begin position="18"/>
        <end position="466"/>
    </location>
</feature>
<dbReference type="GO" id="GO:0004568">
    <property type="term" value="F:chitinase activity"/>
    <property type="evidence" value="ECO:0007669"/>
    <property type="project" value="UniProtKB-ARBA"/>
</dbReference>
<dbReference type="AlphaFoldDB" id="A0AA88XZB2"/>
<dbReference type="PROSITE" id="PS51910">
    <property type="entry name" value="GH18_2"/>
    <property type="match status" value="1"/>
</dbReference>
<dbReference type="Gene3D" id="3.10.50.10">
    <property type="match status" value="1"/>
</dbReference>
<dbReference type="SUPFAM" id="SSF51445">
    <property type="entry name" value="(Trans)glycosidases"/>
    <property type="match status" value="1"/>
</dbReference>
<dbReference type="InterPro" id="IPR001223">
    <property type="entry name" value="Glyco_hydro18_cat"/>
</dbReference>
<dbReference type="InterPro" id="IPR011583">
    <property type="entry name" value="Chitinase_II/V-like_cat"/>
</dbReference>
<dbReference type="SMART" id="SM00636">
    <property type="entry name" value="Glyco_18"/>
    <property type="match status" value="1"/>
</dbReference>
<dbReference type="Gene3D" id="3.20.20.80">
    <property type="entry name" value="Glycosidases"/>
    <property type="match status" value="1"/>
</dbReference>
<feature type="domain" description="GH18" evidence="6">
    <location>
        <begin position="20"/>
        <end position="380"/>
    </location>
</feature>
<reference evidence="7" key="1">
    <citation type="submission" date="2019-08" db="EMBL/GenBank/DDBJ databases">
        <title>The improved chromosome-level genome for the pearl oyster Pinctada fucata martensii using PacBio sequencing and Hi-C.</title>
        <authorList>
            <person name="Zheng Z."/>
        </authorList>
    </citation>
    <scope>NUCLEOTIDE SEQUENCE</scope>
    <source>
        <strain evidence="7">ZZ-2019</strain>
        <tissue evidence="7">Adductor muscle</tissue>
    </source>
</reference>
<dbReference type="InterPro" id="IPR029070">
    <property type="entry name" value="Chitinase_insertion_sf"/>
</dbReference>
<dbReference type="InterPro" id="IPR050314">
    <property type="entry name" value="Glycosyl_Hydrlase_18"/>
</dbReference>
<evidence type="ECO:0000256" key="4">
    <source>
        <dbReference type="RuleBase" id="RU004453"/>
    </source>
</evidence>